<feature type="transmembrane region" description="Helical" evidence="1">
    <location>
        <begin position="20"/>
        <end position="53"/>
    </location>
</feature>
<keyword evidence="1" id="KW-1133">Transmembrane helix</keyword>
<sequence>MTDDTEKKAPAKGKSTLQAALLLLVIGAAALVAGIGPMAGLFLVSGFACGIVGLIQRDSAAR</sequence>
<name>A0A3G2KE60_9CAUD</name>
<organism evidence="2 3">
    <name type="scientific">Arthrobacter phage Bridgette</name>
    <dbReference type="NCBI Taxonomy" id="2419949"/>
    <lineage>
        <taxon>Viruses</taxon>
        <taxon>Duplodnaviria</taxon>
        <taxon>Heunggongvirae</taxon>
        <taxon>Uroviricota</taxon>
        <taxon>Caudoviricetes</taxon>
        <taxon>Bridgettevirus</taxon>
        <taxon>Bridgettevirus bridgette</taxon>
    </lineage>
</organism>
<dbReference type="EMBL" id="MH834603">
    <property type="protein sequence ID" value="AYN57284.1"/>
    <property type="molecule type" value="Genomic_DNA"/>
</dbReference>
<dbReference type="Proteomes" id="UP000277028">
    <property type="component" value="Segment"/>
</dbReference>
<reference evidence="2 3" key="1">
    <citation type="submission" date="2018-09" db="EMBL/GenBank/DDBJ databases">
        <authorList>
            <person name="Rimple P.A."/>
            <person name="Stoner T.H."/>
            <person name="Garlena R.A."/>
            <person name="Russell D.A."/>
            <person name="Pope W.H."/>
            <person name="Jacobs-Sera D."/>
            <person name="Hatfull G.F."/>
        </authorList>
    </citation>
    <scope>NUCLEOTIDE SEQUENCE [LARGE SCALE GENOMIC DNA]</scope>
</reference>
<evidence type="ECO:0000313" key="3">
    <source>
        <dbReference type="Proteomes" id="UP000277028"/>
    </source>
</evidence>
<dbReference type="KEGG" id="vg:55006440"/>
<gene>
    <name evidence="2" type="primary">17</name>
    <name evidence="2" type="ORF">PBI_BRIDGETTE_17</name>
</gene>
<evidence type="ECO:0000256" key="1">
    <source>
        <dbReference type="SAM" id="Phobius"/>
    </source>
</evidence>
<dbReference type="RefSeq" id="YP_009815219.1">
    <property type="nucleotide sequence ID" value="NC_048091.1"/>
</dbReference>
<keyword evidence="3" id="KW-1185">Reference proteome</keyword>
<protein>
    <submittedName>
        <fullName evidence="2">Uncharacterized protein</fullName>
    </submittedName>
</protein>
<dbReference type="GeneID" id="55006440"/>
<evidence type="ECO:0000313" key="2">
    <source>
        <dbReference type="EMBL" id="AYN57284.1"/>
    </source>
</evidence>
<accession>A0A3G2KE60</accession>
<proteinExistence type="predicted"/>
<keyword evidence="1" id="KW-0812">Transmembrane</keyword>
<keyword evidence="1" id="KW-0472">Membrane</keyword>